<accession>A0ABS2N3G2</accession>
<evidence type="ECO:0000313" key="3">
    <source>
        <dbReference type="Proteomes" id="UP001296943"/>
    </source>
</evidence>
<comment type="caution">
    <text evidence="2">The sequence shown here is derived from an EMBL/GenBank/DDBJ whole genome shotgun (WGS) entry which is preliminary data.</text>
</comment>
<name>A0ABS2N3G2_9BACI</name>
<feature type="transmembrane region" description="Helical" evidence="1">
    <location>
        <begin position="168"/>
        <end position="194"/>
    </location>
</feature>
<feature type="transmembrane region" description="Helical" evidence="1">
    <location>
        <begin position="200"/>
        <end position="221"/>
    </location>
</feature>
<keyword evidence="3" id="KW-1185">Reference proteome</keyword>
<keyword evidence="1" id="KW-0812">Transmembrane</keyword>
<dbReference type="Proteomes" id="UP001296943">
    <property type="component" value="Unassembled WGS sequence"/>
</dbReference>
<feature type="transmembrane region" description="Helical" evidence="1">
    <location>
        <begin position="21"/>
        <end position="44"/>
    </location>
</feature>
<gene>
    <name evidence="2" type="ORF">JOC48_003208</name>
</gene>
<dbReference type="Pfam" id="PF04854">
    <property type="entry name" value="DUF624"/>
    <property type="match status" value="1"/>
</dbReference>
<feature type="transmembrane region" description="Helical" evidence="1">
    <location>
        <begin position="104"/>
        <end position="125"/>
    </location>
</feature>
<proteinExistence type="predicted"/>
<evidence type="ECO:0000256" key="1">
    <source>
        <dbReference type="SAM" id="Phobius"/>
    </source>
</evidence>
<dbReference type="InterPro" id="IPR006938">
    <property type="entry name" value="DUF624"/>
</dbReference>
<keyword evidence="1" id="KW-1133">Transmembrane helix</keyword>
<evidence type="ECO:0000313" key="2">
    <source>
        <dbReference type="EMBL" id="MBM7572677.1"/>
    </source>
</evidence>
<dbReference type="EMBL" id="JAFBDR010000020">
    <property type="protein sequence ID" value="MBM7572677.1"/>
    <property type="molecule type" value="Genomic_DNA"/>
</dbReference>
<sequence>MQTNGTVGFFYTFSEWIMRLSFINLIWIVFNFPIVYLVITLYVAKDLESLLTLGISIVVLIPFILFPSTLAMFAEMRKIIMKQNNSSTIKSFWKSYRENYKTSVLCGSLLLIVWIIFVIDYYYFVFQVNELFKYVFFFLLIYLVAFTLHVISYNIHFKTKLINSFKKVVFITFGYPFLSFGIAIFTFLLVYISFNVYTFFILFFMGSLISLVSFSSFYWLYIKVVTKSQ</sequence>
<keyword evidence="1" id="KW-0472">Membrane</keyword>
<protein>
    <submittedName>
        <fullName evidence="2">Membrane protein YesL</fullName>
    </submittedName>
</protein>
<reference evidence="2 3" key="1">
    <citation type="submission" date="2021-01" db="EMBL/GenBank/DDBJ databases">
        <title>Genomic Encyclopedia of Type Strains, Phase IV (KMG-IV): sequencing the most valuable type-strain genomes for metagenomic binning, comparative biology and taxonomic classification.</title>
        <authorList>
            <person name="Goeker M."/>
        </authorList>
    </citation>
    <scope>NUCLEOTIDE SEQUENCE [LARGE SCALE GENOMIC DNA]</scope>
    <source>
        <strain evidence="2 3">DSM 23711</strain>
    </source>
</reference>
<feature type="transmembrane region" description="Helical" evidence="1">
    <location>
        <begin position="50"/>
        <end position="74"/>
    </location>
</feature>
<organism evidence="2 3">
    <name type="scientific">Aquibacillus albus</name>
    <dbReference type="NCBI Taxonomy" id="1168171"/>
    <lineage>
        <taxon>Bacteria</taxon>
        <taxon>Bacillati</taxon>
        <taxon>Bacillota</taxon>
        <taxon>Bacilli</taxon>
        <taxon>Bacillales</taxon>
        <taxon>Bacillaceae</taxon>
        <taxon>Aquibacillus</taxon>
    </lineage>
</organism>
<feature type="transmembrane region" description="Helical" evidence="1">
    <location>
        <begin position="131"/>
        <end position="156"/>
    </location>
</feature>